<evidence type="ECO:0000313" key="4">
    <source>
        <dbReference type="EMBL" id="AXN53337.1"/>
    </source>
</evidence>
<keyword evidence="2" id="KW-0472">Membrane</keyword>
<dbReference type="InterPro" id="IPR055846">
    <property type="entry name" value="DUF7423"/>
</dbReference>
<feature type="region of interest" description="Disordered" evidence="1">
    <location>
        <begin position="78"/>
        <end position="97"/>
    </location>
</feature>
<keyword evidence="2" id="KW-0812">Transmembrane</keyword>
<keyword evidence="2" id="KW-1133">Transmembrane helix</keyword>
<gene>
    <name evidence="4" type="primary">65</name>
    <name evidence="4" type="ORF">PBI_THONKO_65</name>
</gene>
<protein>
    <recommendedName>
        <fullName evidence="3">DUF7423 domain-containing protein</fullName>
    </recommendedName>
</protein>
<evidence type="ECO:0000256" key="1">
    <source>
        <dbReference type="SAM" id="MobiDB-lite"/>
    </source>
</evidence>
<proteinExistence type="predicted"/>
<accession>A0A346FCB2</accession>
<keyword evidence="5" id="KW-1185">Reference proteome</keyword>
<dbReference type="EMBL" id="MH632120">
    <property type="protein sequence ID" value="AXN53337.1"/>
    <property type="molecule type" value="Genomic_DNA"/>
</dbReference>
<organism evidence="4 5">
    <name type="scientific">Mycobacterium phage Thonko</name>
    <dbReference type="NCBI Taxonomy" id="2282910"/>
    <lineage>
        <taxon>Viruses</taxon>
        <taxon>Duplodnaviria</taxon>
        <taxon>Heunggongvirae</taxon>
        <taxon>Uroviricota</taxon>
        <taxon>Caudoviricetes</taxon>
        <taxon>Bclasvirinae</taxon>
        <taxon>Thonkovirus</taxon>
        <taxon>Thonkovirus thonko</taxon>
    </lineage>
</organism>
<dbReference type="RefSeq" id="YP_009949416.1">
    <property type="nucleotide sequence ID" value="NC_051580.1"/>
</dbReference>
<evidence type="ECO:0000313" key="5">
    <source>
        <dbReference type="Proteomes" id="UP000259812"/>
    </source>
</evidence>
<dbReference type="GeneID" id="60320820"/>
<feature type="transmembrane region" description="Helical" evidence="2">
    <location>
        <begin position="16"/>
        <end position="39"/>
    </location>
</feature>
<dbReference type="Proteomes" id="UP000259812">
    <property type="component" value="Genome"/>
</dbReference>
<feature type="compositionally biased region" description="Polar residues" evidence="1">
    <location>
        <begin position="87"/>
        <end position="97"/>
    </location>
</feature>
<dbReference type="KEGG" id="vg:60320820"/>
<evidence type="ECO:0000259" key="3">
    <source>
        <dbReference type="Pfam" id="PF24198"/>
    </source>
</evidence>
<feature type="domain" description="DUF7423" evidence="3">
    <location>
        <begin position="6"/>
        <end position="84"/>
    </location>
</feature>
<name>A0A346FCB2_9CAUD</name>
<sequence>MTTDSPDLTAQSTASIALVLGFCAAVPGAANIDVARIVLMVEELQRRGEWDSLLADLDYGLARRLTLLAQMSRGQVWARSGVRRPSSDNSPEQRQLR</sequence>
<reference evidence="5" key="1">
    <citation type="submission" date="2018-07" db="EMBL/GenBank/DDBJ databases">
        <authorList>
            <person name="Quirk P.G."/>
            <person name="Krulwich T.A."/>
        </authorList>
    </citation>
    <scope>NUCLEOTIDE SEQUENCE [LARGE SCALE GENOMIC DNA]</scope>
</reference>
<evidence type="ECO:0000256" key="2">
    <source>
        <dbReference type="SAM" id="Phobius"/>
    </source>
</evidence>
<dbReference type="Pfam" id="PF24198">
    <property type="entry name" value="DUF7423"/>
    <property type="match status" value="1"/>
</dbReference>